<evidence type="ECO:0000313" key="1">
    <source>
        <dbReference type="EMBL" id="KAG4305207.1"/>
    </source>
</evidence>
<accession>A0ACB7CBT2</accession>
<dbReference type="EMBL" id="JABTEG010000004">
    <property type="protein sequence ID" value="KAG4305207.1"/>
    <property type="molecule type" value="Genomic_DNA"/>
</dbReference>
<name>A0ACB7CBT2_9ASCO</name>
<proteinExistence type="predicted"/>
<protein>
    <submittedName>
        <fullName evidence="1">Uncharacterized protein</fullName>
    </submittedName>
</protein>
<reference evidence="1 2" key="1">
    <citation type="journal article" date="2021" name="Commun. Biol.">
        <title>Genomic insights into the host specific adaptation of the Pneumocystis genus.</title>
        <authorList>
            <person name="Cisse O.H."/>
            <person name="Ma L."/>
            <person name="Dekker J.P."/>
            <person name="Khil P.P."/>
            <person name="Youn J.-H."/>
            <person name="Brenchley J.M."/>
            <person name="Blair R."/>
            <person name="Pahar B."/>
            <person name="Chabe M."/>
            <person name="Van Rompay K.K.A."/>
            <person name="Keesler R."/>
            <person name="Sukura A."/>
            <person name="Hirsch V."/>
            <person name="Kutty G."/>
            <person name="Liu Y."/>
            <person name="Peng L."/>
            <person name="Chen J."/>
            <person name="Song J."/>
            <person name="Weissenbacher-Lang C."/>
            <person name="Xu J."/>
            <person name="Upham N.S."/>
            <person name="Stajich J.E."/>
            <person name="Cuomo C.A."/>
            <person name="Cushion M.T."/>
            <person name="Kovacs J.A."/>
        </authorList>
    </citation>
    <scope>NUCLEOTIDE SEQUENCE [LARGE SCALE GENOMIC DNA]</scope>
    <source>
        <strain evidence="1 2">RABM</strain>
    </source>
</reference>
<keyword evidence="2" id="KW-1185">Reference proteome</keyword>
<evidence type="ECO:0000313" key="2">
    <source>
        <dbReference type="Proteomes" id="UP000768646"/>
    </source>
</evidence>
<comment type="caution">
    <text evidence="1">The sequence shown here is derived from an EMBL/GenBank/DDBJ whole genome shotgun (WGS) entry which is preliminary data.</text>
</comment>
<gene>
    <name evidence="1" type="ORF">PORY_001377</name>
</gene>
<sequence>MVEIESPEDEFDDSIYNELLEISDSELEKLSQMSNSDDSLIILTQEEADAHIFQKTNKILKNNDYVQEAEKKKEQIRIILRNKEQSNHSSPKTFYEKPTDTVNTTYNLDPYSIETYKAKNSFFIPPLQYKTTNDQFSNKSSNDKDISIQNNIKSQNSYNNAIFIDDQTTNNISTIKYPDRPLPWKKPETLGTASNPIDLSTDHVFSKHYVTNEYQTSIPQKPYSSSSYTQILDTSKEIMALLDNIHPVDESKVREGTPKRLLPTLMEHQKIGLTWMKEREEGSNKGGILADDMGLGKTIQALALIISQQESGNSTGATLICTPVSLLQQWAREIQTKTKPPLKFYIHHGSSKRIIQPSEINKYDIVLTTYGTIAHDYKNFVKYEKNSIEHSKYIFYKSPFTLLDHQWHRIILDEAQVIKNRHTLSALSCYKLEATYRWCLSGTPMQNSIDELYSLIRFLRIKPYDNWSTFSDHFSKHFNRYSSSSIKECMKKLQVLLKATLLRRTKFSRIDGQPLLKLLPKSIELVHIVFSSEELMFYKKLETHSQLQMSQYVNENILGSHYTNLLVLLLRLRQACDHPWLVRTDESIEIPETSSKSQEKLALEIFPQQVENIRQLKDFECHVCYEVILLPKFIVPCGHYYCEDCIIRVIEQSQKMAIMNGDITSEVRCPECRCMFNMKKIIDFSIFRKVYGWNYDSNSTENKNISDEETDEDLTVIKDKGKQKVIICDNDSTVNNMDAKLAWKKIFDHKITKQTKNKFQEKLNNEKFRSSTKIDKCIEILDKIKHNNRLEKAIVFSQFVEFLDLLEIPLFLKGYKVLRYDGRMSATHRDESLLKFDQDPTQTVMLISLKAGNAGLNLTSASQCILLDPFWNPFIEEQAINRIHRIGQMKPVQVYRLIVEGTVEQRVLDLQKRKRDLIENALEENASMQISRLNKQELSFLFGLQGNS</sequence>
<dbReference type="Proteomes" id="UP000768646">
    <property type="component" value="Unassembled WGS sequence"/>
</dbReference>
<organism evidence="1 2">
    <name type="scientific">Pneumocystis oryctolagi</name>
    <dbReference type="NCBI Taxonomy" id="42067"/>
    <lineage>
        <taxon>Eukaryota</taxon>
        <taxon>Fungi</taxon>
        <taxon>Dikarya</taxon>
        <taxon>Ascomycota</taxon>
        <taxon>Taphrinomycotina</taxon>
        <taxon>Pneumocystomycetes</taxon>
        <taxon>Pneumocystaceae</taxon>
        <taxon>Pneumocystis</taxon>
    </lineage>
</organism>